<name>A0A7I4YS03_HAECO</name>
<keyword evidence="1" id="KW-1185">Reference proteome</keyword>
<dbReference type="AlphaFoldDB" id="A0A7I4YS03"/>
<proteinExistence type="predicted"/>
<reference evidence="2" key="1">
    <citation type="submission" date="2020-12" db="UniProtKB">
        <authorList>
            <consortium name="WormBaseParasite"/>
        </authorList>
    </citation>
    <scope>IDENTIFICATION</scope>
    <source>
        <strain evidence="2">MHco3</strain>
    </source>
</reference>
<accession>A0A7I4YS03</accession>
<dbReference type="OrthoDB" id="7477315at2759"/>
<organism evidence="1 2">
    <name type="scientific">Haemonchus contortus</name>
    <name type="common">Barber pole worm</name>
    <dbReference type="NCBI Taxonomy" id="6289"/>
    <lineage>
        <taxon>Eukaryota</taxon>
        <taxon>Metazoa</taxon>
        <taxon>Ecdysozoa</taxon>
        <taxon>Nematoda</taxon>
        <taxon>Chromadorea</taxon>
        <taxon>Rhabditida</taxon>
        <taxon>Rhabditina</taxon>
        <taxon>Rhabditomorpha</taxon>
        <taxon>Strongyloidea</taxon>
        <taxon>Trichostrongylidae</taxon>
        <taxon>Haemonchus</taxon>
    </lineage>
</organism>
<sequence length="187" mass="21142">MERNEQIKDPVMAKFLNALVSKLPQTIADAVEADKRGRGLVISGIPESSPNIAPSGKQRELEVKVAEVLDILGLESRPVKIYRMGKPDSSRPRLVKLVLPSKTHWITALTNSHRLRTSGFSTVFVRKSLTPAERTLDEQLRLECRKRNDQLNSRVWVVYRGELRRADELPKSRQPVNLRPVAGHPPE</sequence>
<evidence type="ECO:0000313" key="2">
    <source>
        <dbReference type="WBParaSite" id="HCON_00127180-00001"/>
    </source>
</evidence>
<protein>
    <submittedName>
        <fullName evidence="2">DUF4780 domain-containing protein</fullName>
    </submittedName>
</protein>
<dbReference type="Proteomes" id="UP000025227">
    <property type="component" value="Unplaced"/>
</dbReference>
<dbReference type="WBParaSite" id="HCON_00127180-00001">
    <property type="protein sequence ID" value="HCON_00127180-00001"/>
    <property type="gene ID" value="HCON_00127180"/>
</dbReference>
<evidence type="ECO:0000313" key="1">
    <source>
        <dbReference type="Proteomes" id="UP000025227"/>
    </source>
</evidence>